<evidence type="ECO:0000313" key="2">
    <source>
        <dbReference type="EMBL" id="KAJ1130646.1"/>
    </source>
</evidence>
<feature type="compositionally biased region" description="Pro residues" evidence="1">
    <location>
        <begin position="153"/>
        <end position="168"/>
    </location>
</feature>
<organism evidence="2 3">
    <name type="scientific">Pleurodeles waltl</name>
    <name type="common">Iberian ribbed newt</name>
    <dbReference type="NCBI Taxonomy" id="8319"/>
    <lineage>
        <taxon>Eukaryota</taxon>
        <taxon>Metazoa</taxon>
        <taxon>Chordata</taxon>
        <taxon>Craniata</taxon>
        <taxon>Vertebrata</taxon>
        <taxon>Euteleostomi</taxon>
        <taxon>Amphibia</taxon>
        <taxon>Batrachia</taxon>
        <taxon>Caudata</taxon>
        <taxon>Salamandroidea</taxon>
        <taxon>Salamandridae</taxon>
        <taxon>Pleurodelinae</taxon>
        <taxon>Pleurodeles</taxon>
    </lineage>
</organism>
<sequence>MSQWSVRAPSWRVSQRPSWFGVLFTAYSPYTAHRGPLSIGVVFIQGGQGALITGMLRLFPFGRTPGGFPPGVSRSPGPSSTVALVACRTLLTSPRSRGRSHLGSFAARLDPAEISSSERLGRRNSRSRLRRTGARRSPGHRELRSQLGAARSPTPPGPALQAPAPAPPRQRRTPGPSSYVKEQAAPSQFSRGVPAPTAIFLLLPRRASGAPFRHHSPHWDPNWTGRSQGWSARHHWVAKSR</sequence>
<feature type="compositionally biased region" description="Basic residues" evidence="1">
    <location>
        <begin position="122"/>
        <end position="138"/>
    </location>
</feature>
<protein>
    <submittedName>
        <fullName evidence="2">Uncharacterized protein</fullName>
    </submittedName>
</protein>
<reference evidence="2" key="1">
    <citation type="journal article" date="2022" name="bioRxiv">
        <title>Sequencing and chromosome-scale assembly of the giantPleurodeles waltlgenome.</title>
        <authorList>
            <person name="Brown T."/>
            <person name="Elewa A."/>
            <person name="Iarovenko S."/>
            <person name="Subramanian E."/>
            <person name="Araus A.J."/>
            <person name="Petzold A."/>
            <person name="Susuki M."/>
            <person name="Suzuki K.-i.T."/>
            <person name="Hayashi T."/>
            <person name="Toyoda A."/>
            <person name="Oliveira C."/>
            <person name="Osipova E."/>
            <person name="Leigh N.D."/>
            <person name="Simon A."/>
            <person name="Yun M.H."/>
        </authorList>
    </citation>
    <scope>NUCLEOTIDE SEQUENCE</scope>
    <source>
        <strain evidence="2">20211129_DDA</strain>
        <tissue evidence="2">Liver</tissue>
    </source>
</reference>
<evidence type="ECO:0000313" key="3">
    <source>
        <dbReference type="Proteomes" id="UP001066276"/>
    </source>
</evidence>
<accession>A0AAV7PTE8</accession>
<feature type="region of interest" description="Disordered" evidence="1">
    <location>
        <begin position="116"/>
        <end position="191"/>
    </location>
</feature>
<dbReference type="EMBL" id="JANPWB010000011">
    <property type="protein sequence ID" value="KAJ1130646.1"/>
    <property type="molecule type" value="Genomic_DNA"/>
</dbReference>
<dbReference type="AlphaFoldDB" id="A0AAV7PTE8"/>
<gene>
    <name evidence="2" type="ORF">NDU88_008997</name>
</gene>
<name>A0AAV7PTE8_PLEWA</name>
<keyword evidence="3" id="KW-1185">Reference proteome</keyword>
<evidence type="ECO:0000256" key="1">
    <source>
        <dbReference type="SAM" id="MobiDB-lite"/>
    </source>
</evidence>
<proteinExistence type="predicted"/>
<comment type="caution">
    <text evidence="2">The sequence shown here is derived from an EMBL/GenBank/DDBJ whole genome shotgun (WGS) entry which is preliminary data.</text>
</comment>
<dbReference type="Proteomes" id="UP001066276">
    <property type="component" value="Chromosome 7"/>
</dbReference>